<organism evidence="1 2">
    <name type="scientific">Pedobacter antarcticus 4BY</name>
    <dbReference type="NCBI Taxonomy" id="1358423"/>
    <lineage>
        <taxon>Bacteria</taxon>
        <taxon>Pseudomonadati</taxon>
        <taxon>Bacteroidota</taxon>
        <taxon>Sphingobacteriia</taxon>
        <taxon>Sphingobacteriales</taxon>
        <taxon>Sphingobacteriaceae</taxon>
        <taxon>Pedobacter</taxon>
    </lineage>
</organism>
<dbReference type="Proteomes" id="UP000028007">
    <property type="component" value="Unassembled WGS sequence"/>
</dbReference>
<accession>A0A081PBV1</accession>
<gene>
    <name evidence="1" type="ORF">N180_00620</name>
</gene>
<evidence type="ECO:0000313" key="1">
    <source>
        <dbReference type="EMBL" id="KEQ28174.1"/>
    </source>
</evidence>
<dbReference type="RefSeq" id="WP_037444753.1">
    <property type="nucleotide sequence ID" value="NZ_JNFF01000117.1"/>
</dbReference>
<reference evidence="1 2" key="1">
    <citation type="journal article" date="1992" name="Int. J. Syst. Bacteriol.">
        <title>Sphingobacterium antarcticus sp. nov. a Psychrotrophic Bacterium from the Soils of Schirmacher Oasis, Antarctica.</title>
        <authorList>
            <person name="Shivaji S."/>
            <person name="Ray M.K."/>
            <person name="Rao N.S."/>
            <person name="Saiserr L."/>
            <person name="Jagannadham M.V."/>
            <person name="Kumar G.S."/>
            <person name="Reddy G."/>
            <person name="Bhargava P.M."/>
        </authorList>
    </citation>
    <scope>NUCLEOTIDE SEQUENCE [LARGE SCALE GENOMIC DNA]</scope>
    <source>
        <strain evidence="1 2">4BY</strain>
    </source>
</reference>
<sequence length="123" mass="13950">MIILKISILCGVLLLNAQNYTKNWEGSDLPGHSFAKFEDFNGKQDFKVKLDKNESFVFNYTANVKKGELHLEVKSPGGTVFTKNITGTDSGELKVLNLKGEQYKFIFRAKHAEGNFDIKYKKI</sequence>
<keyword evidence="2" id="KW-1185">Reference proteome</keyword>
<dbReference type="EMBL" id="JNFF01000117">
    <property type="protein sequence ID" value="KEQ28174.1"/>
    <property type="molecule type" value="Genomic_DNA"/>
</dbReference>
<name>A0A081PBV1_9SPHI</name>
<protein>
    <submittedName>
        <fullName evidence="1">Uncharacterized protein</fullName>
    </submittedName>
</protein>
<dbReference type="OrthoDB" id="769550at2"/>
<proteinExistence type="predicted"/>
<evidence type="ECO:0000313" key="2">
    <source>
        <dbReference type="Proteomes" id="UP000028007"/>
    </source>
</evidence>
<comment type="caution">
    <text evidence="1">The sequence shown here is derived from an EMBL/GenBank/DDBJ whole genome shotgun (WGS) entry which is preliminary data.</text>
</comment>
<dbReference type="AlphaFoldDB" id="A0A081PBV1"/>